<dbReference type="Proteomes" id="UP001589792">
    <property type="component" value="Unassembled WGS sequence"/>
</dbReference>
<feature type="transmembrane region" description="Helical" evidence="1">
    <location>
        <begin position="20"/>
        <end position="39"/>
    </location>
</feature>
<keyword evidence="1" id="KW-0812">Transmembrane</keyword>
<keyword evidence="1" id="KW-1133">Transmembrane helix</keyword>
<comment type="caution">
    <text evidence="2">The sequence shown here is derived from an EMBL/GenBank/DDBJ whole genome shotgun (WGS) entry which is preliminary data.</text>
</comment>
<protein>
    <recommendedName>
        <fullName evidence="4">Type II secretion system protein M</fullName>
    </recommendedName>
</protein>
<dbReference type="RefSeq" id="WP_380676737.1">
    <property type="nucleotide sequence ID" value="NZ_CP173186.1"/>
</dbReference>
<evidence type="ECO:0000313" key="2">
    <source>
        <dbReference type="EMBL" id="MFC0227785.1"/>
    </source>
</evidence>
<gene>
    <name evidence="2" type="ORF">ACFFJ3_14970</name>
</gene>
<evidence type="ECO:0008006" key="4">
    <source>
        <dbReference type="Google" id="ProtNLM"/>
    </source>
</evidence>
<reference evidence="2 3" key="1">
    <citation type="submission" date="2024-09" db="EMBL/GenBank/DDBJ databases">
        <authorList>
            <person name="Sun Q."/>
            <person name="Mori K."/>
        </authorList>
    </citation>
    <scope>NUCLEOTIDE SEQUENCE [LARGE SCALE GENOMIC DNA]</scope>
    <source>
        <strain evidence="2 3">CCM 8626</strain>
    </source>
</reference>
<dbReference type="EMBL" id="JBHLXG010000015">
    <property type="protein sequence ID" value="MFC0227785.1"/>
    <property type="molecule type" value="Genomic_DNA"/>
</dbReference>
<organism evidence="2 3">
    <name type="scientific">Serratia aquatilis</name>
    <dbReference type="NCBI Taxonomy" id="1737515"/>
    <lineage>
        <taxon>Bacteria</taxon>
        <taxon>Pseudomonadati</taxon>
        <taxon>Pseudomonadota</taxon>
        <taxon>Gammaproteobacteria</taxon>
        <taxon>Enterobacterales</taxon>
        <taxon>Yersiniaceae</taxon>
        <taxon>Serratia</taxon>
    </lineage>
</organism>
<sequence>MNKPLPAWLIPWLERPGWQLWAAQWLVLAGGILLAYMLFISGQWQQRERLNQQQQQLQLQVTERQQQLSQLPSLAVLVSSLQQKSMQQPEDHAELGHILSQAGGELLRWQQQDKPARQTLKFRVDYAGLLRLLENISPNKRIDQITIERRPEGVITKLTLLATGDAADE</sequence>
<keyword evidence="1" id="KW-0472">Membrane</keyword>
<name>A0ABV6EFL7_9GAMM</name>
<evidence type="ECO:0000256" key="1">
    <source>
        <dbReference type="SAM" id="Phobius"/>
    </source>
</evidence>
<keyword evidence="3" id="KW-1185">Reference proteome</keyword>
<evidence type="ECO:0000313" key="3">
    <source>
        <dbReference type="Proteomes" id="UP001589792"/>
    </source>
</evidence>
<proteinExistence type="predicted"/>
<accession>A0ABV6EFL7</accession>